<gene>
    <name evidence="1" type="ORF">BCY86_03670</name>
</gene>
<organism evidence="1 2">
    <name type="scientific">Pajaroellobacter abortibovis</name>
    <dbReference type="NCBI Taxonomy" id="1882918"/>
    <lineage>
        <taxon>Bacteria</taxon>
        <taxon>Pseudomonadati</taxon>
        <taxon>Myxococcota</taxon>
        <taxon>Polyangia</taxon>
        <taxon>Polyangiales</taxon>
        <taxon>Polyangiaceae</taxon>
    </lineage>
</organism>
<accession>A0A1L6MWR3</accession>
<evidence type="ECO:0000313" key="2">
    <source>
        <dbReference type="Proteomes" id="UP000185544"/>
    </source>
</evidence>
<dbReference type="AlphaFoldDB" id="A0A1L6MWR3"/>
<dbReference type="EMBL" id="CP016908">
    <property type="protein sequence ID" value="APR99875.1"/>
    <property type="molecule type" value="Genomic_DNA"/>
</dbReference>
<protein>
    <submittedName>
        <fullName evidence="1">Uncharacterized protein</fullName>
    </submittedName>
</protein>
<name>A0A1L6MWR3_9BACT</name>
<dbReference type="KEGG" id="pabo:BCY86_03670"/>
<evidence type="ECO:0000313" key="1">
    <source>
        <dbReference type="EMBL" id="APR99875.1"/>
    </source>
</evidence>
<keyword evidence="2" id="KW-1185">Reference proteome</keyword>
<proteinExistence type="predicted"/>
<sequence length="72" mass="8020">MIQKIGLITSLKSQSREIELADIYMDMGVGGIEAALIENMFYIPSNEFVTRDSTLKNMGEVIKSTAYDMAIL</sequence>
<dbReference type="Proteomes" id="UP000185544">
    <property type="component" value="Chromosome"/>
</dbReference>
<reference evidence="1 2" key="1">
    <citation type="submission" date="2016-08" db="EMBL/GenBank/DDBJ databases">
        <title>Identification and validation of antigenic proteins from Pajaroellobacter abortibovis using de-novo genome sequence assembly and reverse vaccinology.</title>
        <authorList>
            <person name="Welly B.T."/>
            <person name="Miller M.R."/>
            <person name="Stott J.L."/>
            <person name="Blanchard M.T."/>
            <person name="Islas-Trejo A.D."/>
            <person name="O'Rourke S.M."/>
            <person name="Young A.E."/>
            <person name="Medrano J.F."/>
            <person name="Van Eenennaam A.L."/>
        </authorList>
    </citation>
    <scope>NUCLEOTIDE SEQUENCE [LARGE SCALE GENOMIC DNA]</scope>
    <source>
        <strain evidence="1 2">BTF92-0548A/99-0131</strain>
    </source>
</reference>